<dbReference type="InterPro" id="IPR005553">
    <property type="entry name" value="CLAG"/>
</dbReference>
<feature type="transmembrane region" description="Helical" evidence="2">
    <location>
        <begin position="1227"/>
        <end position="1252"/>
    </location>
</feature>
<feature type="compositionally biased region" description="Basic and acidic residues" evidence="1">
    <location>
        <begin position="69"/>
        <end position="83"/>
    </location>
</feature>
<reference evidence="3" key="1">
    <citation type="submission" date="2018-11" db="EMBL/GenBank/DDBJ databases">
        <title>Cloning and characterization of the rhoptry neck protein 2 in ovine Babesia species in China.</title>
        <authorList>
            <person name="Xu J."/>
            <person name="Wang J."/>
            <person name="Luo J."/>
            <person name="Guan G."/>
        </authorList>
    </citation>
    <scope>NUCLEOTIDE SEQUENCE</scope>
    <source>
        <strain evidence="3">Xinjiang</strain>
    </source>
</reference>
<dbReference type="GO" id="GO:0020035">
    <property type="term" value="P:adhesion of symbiont to microvasculature"/>
    <property type="evidence" value="ECO:0007669"/>
    <property type="project" value="InterPro"/>
</dbReference>
<protein>
    <submittedName>
        <fullName evidence="3">Rhoptry neck protein RON2</fullName>
    </submittedName>
</protein>
<evidence type="ECO:0000313" key="3">
    <source>
        <dbReference type="EMBL" id="QDF21378.1"/>
    </source>
</evidence>
<accession>A0A4Y6ES50</accession>
<evidence type="ECO:0000256" key="1">
    <source>
        <dbReference type="SAM" id="MobiDB-lite"/>
    </source>
</evidence>
<keyword evidence="2" id="KW-1133">Transmembrane helix</keyword>
<evidence type="ECO:0000256" key="2">
    <source>
        <dbReference type="SAM" id="Phobius"/>
    </source>
</evidence>
<keyword evidence="2" id="KW-0472">Membrane</keyword>
<dbReference type="EMBL" id="MK210604">
    <property type="protein sequence ID" value="QDF21378.1"/>
    <property type="molecule type" value="Genomic_DNA"/>
</dbReference>
<sequence length="1342" mass="152045">MRTRLGYVQMVAAALAVVTLVIQWDVYAFRDFTVDGVDVQPGQGVSLDPSAIAKLRFLDALRTPAKTTPEQKPEEKKEEEKVETPTPTVENIDVSTDQVDIPEADPWQDLTESPLQEHAVATNVDNLATLEQSIGVEGFKEPFINNLSGQFRLLLLSKNGSRFVETYTHYALKLESAERQTYGKMVKLVEEKADAIGFVDFSERQRGNLMPEVNREAMKVAGVTSLLQLGDEVRYVPPTRQAQMPRPNQRIQEIKVIPTKRPQNQEVPETTSWKKNSSVQEAIFAKVLFLLGGDAETDLYKRLANMASALGYENGETEENKKGSQHKTLAMNLGMEMFWVCGNNPFLLGHLATNMLAYTQYNLFFAASNGRQFYTWLELVNSGNLDMLDRMCGTKRGPKYKRGSDGSVSVNKRRRRRDDPDLSADGVFLCNLLEILLISIDASIDDMGQLLSQHGVPYEHHIGPVANGRRMQAVLCSNPKDPAISVRCDFRSSTLNTTKLFEGKSKDEGKELWARLQEAFDFFKLLSDVTIDGEQRATWMQMISDPRKYTNIFEYAIKYDNRMFAGKRKSWMSDYRNTERKASPGLDRTHVDLHTALSMLDQKNASNSKKPHPLKRAFLYMSASGIKPWIVGNLEALQQRFGFSPSALMAGNLAPYFRQVAQSSSSALGHIVLYHMLTSSNPAYEFMTDINSFRGGNLLYNIVESSNMFIPASLKRGIKWMLKGGLAKEYRRERAKHALLQLLPVELLRKAISAITFVTHSLADMQINQNAPIWGRGMLSDKERTKKHFVNGGYVNRIDSVIKEWSDEGYTETIDKKVKQGEDLSSEDLKNANMHNIVHTESLRWEKHLNSIILEGYNNFLEIPSIKLLDGKHSLVYEVVKDSRDNLEQNLNDTIFFGRVVNPPVYNNKWKRAFQRAAKVTKVLFNRSLQNVEHAVWFGVKLNYQHIVEVVEELNKISNVMSSMESYNLQEAFGHIIDDAVAVVSNDAFRRPSGTQENLGIPGINPLYTRMSPDERKVEFQQGMCGQHCGAIWKALLAFTMNALRSPASIKTFEKTLSQNNSIKDMEKPEFVNSVRFILKGDAMLHMYDSMLPKKMKRELRAIKYGKAFYFANVMKMASTLLGIVGFRYTSNMLRIQAPYFGNLVVRWDHERERSRSKAIFSYLSIGTMATYSIMQCAEITRHAADVGNGPVESCFMLIRPPTLHCVLQPAQAIMKTAVAIGVQDTLAVTVLGLIGPYFFLPMAAYASWNILKHHFKVLHRLDIAMSVAFKRMWSKISSLSIAKKLTTWFNKRREHRKEIESKGLLAMKNRRPTSDNTIQGGVAVSDEMLKADDNFSYTTFN</sequence>
<name>A0A4Y6ES50_9APIC</name>
<proteinExistence type="predicted"/>
<dbReference type="Pfam" id="PF03805">
    <property type="entry name" value="CLAG"/>
    <property type="match status" value="1"/>
</dbReference>
<feature type="region of interest" description="Disordered" evidence="1">
    <location>
        <begin position="396"/>
        <end position="418"/>
    </location>
</feature>
<keyword evidence="2" id="KW-0812">Transmembrane</keyword>
<organism evidence="3">
    <name type="scientific">Babesia sp</name>
    <dbReference type="NCBI Taxonomy" id="35084"/>
    <lineage>
        <taxon>Eukaryota</taxon>
        <taxon>Sar</taxon>
        <taxon>Alveolata</taxon>
        <taxon>Apicomplexa</taxon>
        <taxon>Aconoidasida</taxon>
        <taxon>Piroplasmida</taxon>
        <taxon>Babesiidae</taxon>
        <taxon>Babesia</taxon>
    </lineage>
</organism>
<feature type="region of interest" description="Disordered" evidence="1">
    <location>
        <begin position="63"/>
        <end position="87"/>
    </location>
</feature>